<feature type="coiled-coil region" evidence="1">
    <location>
        <begin position="47"/>
        <end position="74"/>
    </location>
</feature>
<evidence type="ECO:0000256" key="1">
    <source>
        <dbReference type="SAM" id="Coils"/>
    </source>
</evidence>
<proteinExistence type="predicted"/>
<dbReference type="PANTHER" id="PTHR40278:SF1">
    <property type="entry name" value="DNA UTILIZATION PROTEIN HOFN"/>
    <property type="match status" value="1"/>
</dbReference>
<keyword evidence="2" id="KW-1133">Transmembrane helix</keyword>
<dbReference type="RefSeq" id="WP_036154208.1">
    <property type="nucleotide sequence ID" value="NZ_AVCX01000006.1"/>
</dbReference>
<dbReference type="Proteomes" id="UP000030437">
    <property type="component" value="Unassembled WGS sequence"/>
</dbReference>
<sequence length="196" mass="22422">MIPDINLLPNTGRDEERSRIQYIILGIIVFLLLAFLSWMYFSARANVTNLTNQEQTLQAEYDTVQKELEELQGAEQGSIEESLTFIEQISYPVTPLIGETQVLLPENTYLRSFSFDQTAVHFTIDFEILNAISTFIERLEQSPYFLDVQVGEIANFEIGQSTDEKDMEERFNELPRYTVEMTVLIDPVYVSTGGGV</sequence>
<name>A0A0A3IPR1_9BACI</name>
<evidence type="ECO:0000313" key="3">
    <source>
        <dbReference type="EMBL" id="KGR84833.1"/>
    </source>
</evidence>
<comment type="caution">
    <text evidence="3">The sequence shown here is derived from an EMBL/GenBank/DDBJ whole genome shotgun (WGS) entry which is preliminary data.</text>
</comment>
<dbReference type="eggNOG" id="COG3166">
    <property type="taxonomic scope" value="Bacteria"/>
</dbReference>
<dbReference type="STRING" id="1220589.CD32_10245"/>
<protein>
    <submittedName>
        <fullName evidence="3">Uncharacterized protein</fullName>
    </submittedName>
</protein>
<gene>
    <name evidence="3" type="ORF">CD32_10245</name>
</gene>
<dbReference type="PANTHER" id="PTHR40278">
    <property type="entry name" value="DNA UTILIZATION PROTEIN HOFN"/>
    <property type="match status" value="1"/>
</dbReference>
<feature type="transmembrane region" description="Helical" evidence="2">
    <location>
        <begin position="20"/>
        <end position="41"/>
    </location>
</feature>
<evidence type="ECO:0000313" key="4">
    <source>
        <dbReference type="Proteomes" id="UP000030437"/>
    </source>
</evidence>
<keyword evidence="4" id="KW-1185">Reference proteome</keyword>
<dbReference type="InterPro" id="IPR052534">
    <property type="entry name" value="Extracell_DNA_Util/SecSys_Comp"/>
</dbReference>
<organism evidence="3 4">
    <name type="scientific">Lysinibacillus odysseyi 34hs-1 = NBRC 100172</name>
    <dbReference type="NCBI Taxonomy" id="1220589"/>
    <lineage>
        <taxon>Bacteria</taxon>
        <taxon>Bacillati</taxon>
        <taxon>Bacillota</taxon>
        <taxon>Bacilli</taxon>
        <taxon>Bacillales</taxon>
        <taxon>Bacillaceae</taxon>
        <taxon>Lysinibacillus</taxon>
    </lineage>
</organism>
<dbReference type="Pfam" id="PF05137">
    <property type="entry name" value="PilN"/>
    <property type="match status" value="1"/>
</dbReference>
<keyword evidence="2" id="KW-0812">Transmembrane</keyword>
<accession>A0A0A3IPR1</accession>
<dbReference type="EMBL" id="JPVP01000055">
    <property type="protein sequence ID" value="KGR84833.1"/>
    <property type="molecule type" value="Genomic_DNA"/>
</dbReference>
<keyword evidence="1" id="KW-0175">Coiled coil</keyword>
<dbReference type="InterPro" id="IPR007813">
    <property type="entry name" value="PilN"/>
</dbReference>
<reference evidence="3 4" key="1">
    <citation type="submission" date="2014-02" db="EMBL/GenBank/DDBJ databases">
        <title>Draft genome sequence of Lysinibacillus odysseyi NBRC 100172.</title>
        <authorList>
            <person name="Zhang F."/>
            <person name="Wang G."/>
            <person name="Zhang L."/>
        </authorList>
    </citation>
    <scope>NUCLEOTIDE SEQUENCE [LARGE SCALE GENOMIC DNA]</scope>
    <source>
        <strain evidence="3 4">NBRC 100172</strain>
    </source>
</reference>
<evidence type="ECO:0000256" key="2">
    <source>
        <dbReference type="SAM" id="Phobius"/>
    </source>
</evidence>
<keyword evidence="2" id="KW-0472">Membrane</keyword>
<dbReference type="OrthoDB" id="2971140at2"/>
<dbReference type="AlphaFoldDB" id="A0A0A3IPR1"/>